<dbReference type="PROSITE" id="PS00463">
    <property type="entry name" value="ZN2_CY6_FUNGAL_1"/>
    <property type="match status" value="1"/>
</dbReference>
<dbReference type="SMART" id="SM00066">
    <property type="entry name" value="GAL4"/>
    <property type="match status" value="1"/>
</dbReference>
<dbReference type="InterPro" id="IPR001138">
    <property type="entry name" value="Zn2Cys6_DnaBD"/>
</dbReference>
<feature type="region of interest" description="Disordered" evidence="3">
    <location>
        <begin position="745"/>
        <end position="840"/>
    </location>
</feature>
<feature type="domain" description="Zn(2)-C6 fungal-type" evidence="4">
    <location>
        <begin position="61"/>
        <end position="94"/>
    </location>
</feature>
<dbReference type="EMBL" id="GL377309">
    <property type="protein sequence ID" value="EFI94893.1"/>
    <property type="molecule type" value="Genomic_DNA"/>
</dbReference>
<dbReference type="KEGG" id="scm:SCHCO_02511402"/>
<dbReference type="Gene3D" id="4.10.240.10">
    <property type="entry name" value="Zn(2)-C6 fungal-type DNA-binding domain"/>
    <property type="match status" value="1"/>
</dbReference>
<dbReference type="eggNOG" id="ENOG502QSY2">
    <property type="taxonomic scope" value="Eukaryota"/>
</dbReference>
<keyword evidence="1" id="KW-0479">Metal-binding</keyword>
<dbReference type="OrthoDB" id="4456959at2759"/>
<dbReference type="GO" id="GO:0008270">
    <property type="term" value="F:zinc ion binding"/>
    <property type="evidence" value="ECO:0007669"/>
    <property type="project" value="InterPro"/>
</dbReference>
<evidence type="ECO:0000256" key="2">
    <source>
        <dbReference type="ARBA" id="ARBA00023242"/>
    </source>
</evidence>
<dbReference type="GO" id="GO:0003677">
    <property type="term" value="F:DNA binding"/>
    <property type="evidence" value="ECO:0007669"/>
    <property type="project" value="InterPro"/>
</dbReference>
<evidence type="ECO:0000259" key="4">
    <source>
        <dbReference type="PROSITE" id="PS50048"/>
    </source>
</evidence>
<dbReference type="Pfam" id="PF00172">
    <property type="entry name" value="Zn_clus"/>
    <property type="match status" value="1"/>
</dbReference>
<dbReference type="CDD" id="cd00067">
    <property type="entry name" value="GAL4"/>
    <property type="match status" value="1"/>
</dbReference>
<dbReference type="PROSITE" id="PS50048">
    <property type="entry name" value="ZN2_CY6_FUNGAL_2"/>
    <property type="match status" value="1"/>
</dbReference>
<dbReference type="CDD" id="cd12148">
    <property type="entry name" value="fungal_TF_MHR"/>
    <property type="match status" value="1"/>
</dbReference>
<feature type="compositionally biased region" description="Low complexity" evidence="3">
    <location>
        <begin position="168"/>
        <end position="192"/>
    </location>
</feature>
<dbReference type="InterPro" id="IPR050987">
    <property type="entry name" value="AtrR-like"/>
</dbReference>
<name>D8QC99_SCHCM</name>
<dbReference type="SUPFAM" id="SSF57701">
    <property type="entry name" value="Zn2/Cys6 DNA-binding domain"/>
    <property type="match status" value="1"/>
</dbReference>
<dbReference type="HOGENOM" id="CLU_006019_0_0_1"/>
<evidence type="ECO:0000313" key="5">
    <source>
        <dbReference type="EMBL" id="EFI94893.1"/>
    </source>
</evidence>
<dbReference type="OMA" id="TNVGFEC"/>
<dbReference type="PANTHER" id="PTHR46910">
    <property type="entry name" value="TRANSCRIPTION FACTOR PDR1"/>
    <property type="match status" value="1"/>
</dbReference>
<dbReference type="SMART" id="SM00906">
    <property type="entry name" value="Fungal_trans"/>
    <property type="match status" value="1"/>
</dbReference>
<proteinExistence type="predicted"/>
<dbReference type="InterPro" id="IPR007219">
    <property type="entry name" value="XnlR_reg_dom"/>
</dbReference>
<feature type="non-terminal residue" evidence="5">
    <location>
        <position position="1089"/>
    </location>
</feature>
<keyword evidence="6" id="KW-1185">Reference proteome</keyword>
<reference evidence="5 6" key="1">
    <citation type="journal article" date="2010" name="Nat. Biotechnol.">
        <title>Genome sequence of the model mushroom Schizophyllum commune.</title>
        <authorList>
            <person name="Ohm R.A."/>
            <person name="de Jong J.F."/>
            <person name="Lugones L.G."/>
            <person name="Aerts A."/>
            <person name="Kothe E."/>
            <person name="Stajich J.E."/>
            <person name="de Vries R.P."/>
            <person name="Record E."/>
            <person name="Levasseur A."/>
            <person name="Baker S.E."/>
            <person name="Bartholomew K.A."/>
            <person name="Coutinho P.M."/>
            <person name="Erdmann S."/>
            <person name="Fowler T.J."/>
            <person name="Gathman A.C."/>
            <person name="Lombard V."/>
            <person name="Henrissat B."/>
            <person name="Knabe N."/>
            <person name="Kuees U."/>
            <person name="Lilly W.W."/>
            <person name="Lindquist E."/>
            <person name="Lucas S."/>
            <person name="Magnuson J.K."/>
            <person name="Piumi F."/>
            <person name="Raudaskoski M."/>
            <person name="Salamov A."/>
            <person name="Schmutz J."/>
            <person name="Schwarze F.W.M.R."/>
            <person name="vanKuyk P.A."/>
            <person name="Horton J.S."/>
            <person name="Grigoriev I.V."/>
            <person name="Woesten H.A.B."/>
        </authorList>
    </citation>
    <scope>NUCLEOTIDE SEQUENCE [LARGE SCALE GENOMIC DNA]</scope>
    <source>
        <strain evidence="6">H4-8 / FGSC 9210</strain>
    </source>
</reference>
<evidence type="ECO:0000256" key="1">
    <source>
        <dbReference type="ARBA" id="ARBA00022723"/>
    </source>
</evidence>
<dbReference type="VEuPathDB" id="FungiDB:SCHCODRAFT_02511402"/>
<feature type="region of interest" description="Disordered" evidence="3">
    <location>
        <begin position="1012"/>
        <end position="1061"/>
    </location>
</feature>
<dbReference type="GO" id="GO:0000981">
    <property type="term" value="F:DNA-binding transcription factor activity, RNA polymerase II-specific"/>
    <property type="evidence" value="ECO:0007669"/>
    <property type="project" value="InterPro"/>
</dbReference>
<organism evidence="6">
    <name type="scientific">Schizophyllum commune (strain H4-8 / FGSC 9210)</name>
    <name type="common">Split gill fungus</name>
    <dbReference type="NCBI Taxonomy" id="578458"/>
    <lineage>
        <taxon>Eukaryota</taxon>
        <taxon>Fungi</taxon>
        <taxon>Dikarya</taxon>
        <taxon>Basidiomycota</taxon>
        <taxon>Agaricomycotina</taxon>
        <taxon>Agaricomycetes</taxon>
        <taxon>Agaricomycetidae</taxon>
        <taxon>Agaricales</taxon>
        <taxon>Schizophyllaceae</taxon>
        <taxon>Schizophyllum</taxon>
    </lineage>
</organism>
<accession>D8QC99</accession>
<feature type="region of interest" description="Disordered" evidence="3">
    <location>
        <begin position="1"/>
        <end position="60"/>
    </location>
</feature>
<dbReference type="GO" id="GO:0006351">
    <property type="term" value="P:DNA-templated transcription"/>
    <property type="evidence" value="ECO:0007669"/>
    <property type="project" value="InterPro"/>
</dbReference>
<feature type="compositionally biased region" description="Polar residues" evidence="3">
    <location>
        <begin position="1"/>
        <end position="13"/>
    </location>
</feature>
<sequence>MRGSSFHNYNAQDAPSPSSAYPGPSSINAYSARADERAHSAGPSNRIPDNSSGKRRKLDRACDACRRRKTRCDGPAQPDSVCSTCRQTKKPCTYMETSKPRGPPKAYITGMEDRLERLEALLRRLRPDIDLGPPLPRDSWRTDSTSRDGSRQRTHSGPSPVHNDARQTPSTSTSSPLPPRLGSSSDGESGSEWHTGEAAELTIEDVTGGVRLSLPSTDAEPKPEDRNVRFVGKASGAPWIIATRKFKDLHIAESNAPPDSSASKLRTEADKSQLRRKEFWVSPEWELKNEGHKDIEKTLAAVQEQLPPPDLITSLFDLYFTYPNMHIPLLHRPTFERQWRSGLHKRNVWYAAVCFAIFAVASRWSHDLRVVPESCASGSEGPKWHAAGSQWFHISMQIIVRRHRSVLYPASLHEIQLFTIQRMYMRGTHFFASAWLNTAVGTVKAQDIGAHRQSIYQDLKPADRELWKRAWWCLVLFDRLDSASLGRPCATREEDFDVEMLAEVDDEYWDTGDPETDFKQPPDKPSKITAFNFMIKLSGIIARTLRTVYSLDKADMPLGPFSQSIDHIVSQLNASLTEWVVSVPDHLKPNRIDDPIFANQAAFLFTNYYTTQMMIYRPFIPRTPTTVEQYKRERACPYPALAICLNAAKACVGIIQQQLPNGYANVPNLSATAYQAAGTLLFGWWELKARQRLAEEGVEDVRPDVKVMDQLLAHYQIAMQALEWAVPRWPHVDLMIEHLKNAMPSAEDVSRLPEPLPRSIRRAPSRKNSVEDRLSASSEKAQTTPLSASEDWATWRHTAADHPPSRALPIPPRQSSDIPPATYRSRNDSLQSMIDRPRSHSDDIRAAYPSPTPYPASPAVNHTLSPWADIPSYAGPRSASPVDMEETERPVAISSIRRTGSHAQLRYGGTSAKFNESYARGAPASSTRGSLLEPYAAPDRRTSFAGPYLPPPANMPPPVPRRSVDAPYGGRVSPYGQFEGVSFDGRLLYEPIPAFEDRSAMYSKPRLQVQTRLDPQPSMGSGPRAFDGRYARVSPVPPFDDGYGVSPNNNSAYDSPEGSWPVQNIAARGQTYTNYHPSSAYDAPRDYRR</sequence>
<feature type="region of interest" description="Disordered" evidence="3">
    <location>
        <begin position="125"/>
        <end position="227"/>
    </location>
</feature>
<evidence type="ECO:0000313" key="6">
    <source>
        <dbReference type="Proteomes" id="UP000007431"/>
    </source>
</evidence>
<dbReference type="RefSeq" id="XP_003029796.1">
    <property type="nucleotide sequence ID" value="XM_003029750.1"/>
</dbReference>
<dbReference type="PANTHER" id="PTHR46910:SF38">
    <property type="entry name" value="ZN(2)-C6 FUNGAL-TYPE DOMAIN-CONTAINING PROTEIN"/>
    <property type="match status" value="1"/>
</dbReference>
<evidence type="ECO:0000256" key="3">
    <source>
        <dbReference type="SAM" id="MobiDB-lite"/>
    </source>
</evidence>
<dbReference type="Pfam" id="PF04082">
    <property type="entry name" value="Fungal_trans"/>
    <property type="match status" value="1"/>
</dbReference>
<feature type="compositionally biased region" description="Polar residues" evidence="3">
    <location>
        <begin position="775"/>
        <end position="787"/>
    </location>
</feature>
<dbReference type="AlphaFoldDB" id="D8QC99"/>
<protein>
    <recommendedName>
        <fullName evidence="4">Zn(2)-C6 fungal-type domain-containing protein</fullName>
    </recommendedName>
</protein>
<gene>
    <name evidence="5" type="ORF">SCHCODRAFT_111498</name>
</gene>
<dbReference type="InParanoid" id="D8QC99"/>
<dbReference type="InterPro" id="IPR036864">
    <property type="entry name" value="Zn2-C6_fun-type_DNA-bd_sf"/>
</dbReference>
<feature type="compositionally biased region" description="Basic and acidic residues" evidence="3">
    <location>
        <begin position="138"/>
        <end position="151"/>
    </location>
</feature>
<dbReference type="GeneID" id="9594146"/>
<feature type="compositionally biased region" description="Low complexity" evidence="3">
    <location>
        <begin position="14"/>
        <end position="26"/>
    </location>
</feature>
<keyword evidence="2" id="KW-0539">Nucleus</keyword>
<dbReference type="Proteomes" id="UP000007431">
    <property type="component" value="Unassembled WGS sequence"/>
</dbReference>